<evidence type="ECO:0000313" key="5">
    <source>
        <dbReference type="RefSeq" id="XP_004512916.2"/>
    </source>
</evidence>
<feature type="compositionally biased region" description="Acidic residues" evidence="3">
    <location>
        <begin position="150"/>
        <end position="159"/>
    </location>
</feature>
<feature type="repeat" description="PPR" evidence="2">
    <location>
        <begin position="467"/>
        <end position="501"/>
    </location>
</feature>
<dbReference type="PANTHER" id="PTHR47930">
    <property type="entry name" value="YALI0C12947P"/>
    <property type="match status" value="1"/>
</dbReference>
<sequence>MSGPTTKLLESIFTALGSHSKSRVSSSFWVFYLILSLSRKKKNLAASCDLADRWFSMIVQMDCRVSFPPSLHLVPLGRTLCRNNRITLSAHSNSNSNSYRRSSKPTKNLQYPRRTKLPPEFGVNLFLKKPSTTNTEPVHDDSDKDFNIESNEEEQSTDVVWESDEIDAISSLFQGRIPQKPGKLDRERPLPLPAPFKLRPVGLPTPKRLPNVVSSRASMDKKLYKTPSFLVGLAREIGKLNPDEDVSIVLGKWIQFLRKGSLSLTIKELGHMGHPERALQTFCWAQNQPHLFPDDWILASTIEVLARKHNLKVLSNLNKFTGLASRAVLEALIKGFLKGGNLRLAWRVLAVARRDKRMLDPSIYAKLILELGKNPDRYKHVEPLLDELGERDELNLSSQDCTAIMKICAKMGKFEVVESMYSWFRQSGCQPSVVMYTCLIHSRYTEEKYREALDVVWEMEASNCLFDLSAYRVVIKVFVALNDLSRAMRYFSKLKEAGFSPTYGLYKDMLDIYMASGRIAKCREIYKEAEIAALRVSICQPVLDLSLL</sequence>
<feature type="repeat" description="PPR" evidence="2">
    <location>
        <begin position="397"/>
        <end position="431"/>
    </location>
</feature>
<gene>
    <name evidence="5" type="primary">LOC101497821</name>
</gene>
<evidence type="ECO:0000256" key="2">
    <source>
        <dbReference type="PROSITE-ProRule" id="PRU00708"/>
    </source>
</evidence>
<evidence type="ECO:0000256" key="1">
    <source>
        <dbReference type="ARBA" id="ARBA00022737"/>
    </source>
</evidence>
<reference evidence="5" key="2">
    <citation type="submission" date="2025-08" db="UniProtKB">
        <authorList>
            <consortium name="RefSeq"/>
        </authorList>
    </citation>
    <scope>IDENTIFICATION</scope>
    <source>
        <tissue evidence="5">Etiolated seedlings</tissue>
    </source>
</reference>
<dbReference type="InterPro" id="IPR002885">
    <property type="entry name" value="PPR_rpt"/>
</dbReference>
<dbReference type="Pfam" id="PF13812">
    <property type="entry name" value="PPR_3"/>
    <property type="match status" value="2"/>
</dbReference>
<feature type="compositionally biased region" description="Basic and acidic residues" evidence="3">
    <location>
        <begin position="137"/>
        <end position="147"/>
    </location>
</feature>
<feature type="region of interest" description="Disordered" evidence="3">
    <location>
        <begin position="129"/>
        <end position="159"/>
    </location>
</feature>
<proteinExistence type="predicted"/>
<keyword evidence="4" id="KW-1185">Reference proteome</keyword>
<feature type="region of interest" description="Disordered" evidence="3">
    <location>
        <begin position="91"/>
        <end position="114"/>
    </location>
</feature>
<dbReference type="PaxDb" id="3827-XP_004512916.1"/>
<dbReference type="RefSeq" id="XP_004512916.2">
    <property type="nucleotide sequence ID" value="XM_004512859.3"/>
</dbReference>
<dbReference type="eggNOG" id="KOG4197">
    <property type="taxonomic scope" value="Eukaryota"/>
</dbReference>
<name>A0A1S2Z0N2_CICAR</name>
<dbReference type="Proteomes" id="UP000087171">
    <property type="component" value="Chromosome Ca8"/>
</dbReference>
<dbReference type="GeneID" id="101497821"/>
<protein>
    <submittedName>
        <fullName evidence="5">Pentatricopeptide repeat-containing protein At2g01860</fullName>
    </submittedName>
</protein>
<dbReference type="KEGG" id="cam:101497821"/>
<dbReference type="PROSITE" id="PS51375">
    <property type="entry name" value="PPR"/>
    <property type="match status" value="2"/>
</dbReference>
<dbReference type="OrthoDB" id="778140at2759"/>
<dbReference type="STRING" id="3827.A0A1S2Z0N2"/>
<organism evidence="4 5">
    <name type="scientific">Cicer arietinum</name>
    <name type="common">Chickpea</name>
    <name type="synonym">Garbanzo</name>
    <dbReference type="NCBI Taxonomy" id="3827"/>
    <lineage>
        <taxon>Eukaryota</taxon>
        <taxon>Viridiplantae</taxon>
        <taxon>Streptophyta</taxon>
        <taxon>Embryophyta</taxon>
        <taxon>Tracheophyta</taxon>
        <taxon>Spermatophyta</taxon>
        <taxon>Magnoliopsida</taxon>
        <taxon>eudicotyledons</taxon>
        <taxon>Gunneridae</taxon>
        <taxon>Pentapetalae</taxon>
        <taxon>rosids</taxon>
        <taxon>fabids</taxon>
        <taxon>Fabales</taxon>
        <taxon>Fabaceae</taxon>
        <taxon>Papilionoideae</taxon>
        <taxon>50 kb inversion clade</taxon>
        <taxon>NPAAA clade</taxon>
        <taxon>Hologalegina</taxon>
        <taxon>IRL clade</taxon>
        <taxon>Cicereae</taxon>
        <taxon>Cicer</taxon>
    </lineage>
</organism>
<dbReference type="PANTHER" id="PTHR47930:SF2">
    <property type="entry name" value="PENTATRICOPEPTIDE REPEAT PROTEIN (AFU_ORTHOLOGUE AFUA_8G04250)"/>
    <property type="match status" value="1"/>
</dbReference>
<dbReference type="Gene3D" id="1.25.40.10">
    <property type="entry name" value="Tetratricopeptide repeat domain"/>
    <property type="match status" value="2"/>
</dbReference>
<evidence type="ECO:0000256" key="3">
    <source>
        <dbReference type="SAM" id="MobiDB-lite"/>
    </source>
</evidence>
<dbReference type="InterPro" id="IPR011990">
    <property type="entry name" value="TPR-like_helical_dom_sf"/>
</dbReference>
<reference evidence="4" key="1">
    <citation type="journal article" date="2013" name="Nat. Biotechnol.">
        <title>Draft genome sequence of chickpea (Cicer arietinum) provides a resource for trait improvement.</title>
        <authorList>
            <person name="Varshney R.K."/>
            <person name="Song C."/>
            <person name="Saxena R.K."/>
            <person name="Azam S."/>
            <person name="Yu S."/>
            <person name="Sharpe A.G."/>
            <person name="Cannon S."/>
            <person name="Baek J."/>
            <person name="Rosen B.D."/>
            <person name="Tar'an B."/>
            <person name="Millan T."/>
            <person name="Zhang X."/>
            <person name="Ramsay L.D."/>
            <person name="Iwata A."/>
            <person name="Wang Y."/>
            <person name="Nelson W."/>
            <person name="Farmer A.D."/>
            <person name="Gaur P.M."/>
            <person name="Soderlund C."/>
            <person name="Penmetsa R.V."/>
            <person name="Xu C."/>
            <person name="Bharti A.K."/>
            <person name="He W."/>
            <person name="Winter P."/>
            <person name="Zhao S."/>
            <person name="Hane J.K."/>
            <person name="Carrasquilla-Garcia N."/>
            <person name="Condie J.A."/>
            <person name="Upadhyaya H.D."/>
            <person name="Luo M.C."/>
            <person name="Thudi M."/>
            <person name="Gowda C.L."/>
            <person name="Singh N.P."/>
            <person name="Lichtenzveig J."/>
            <person name="Gali K.K."/>
            <person name="Rubio J."/>
            <person name="Nadarajan N."/>
            <person name="Dolezel J."/>
            <person name="Bansal K.C."/>
            <person name="Xu X."/>
            <person name="Edwards D."/>
            <person name="Zhang G."/>
            <person name="Kahl G."/>
            <person name="Gil J."/>
            <person name="Singh K.B."/>
            <person name="Datta S.K."/>
            <person name="Jackson S.A."/>
            <person name="Wang J."/>
            <person name="Cook D.R."/>
        </authorList>
    </citation>
    <scope>NUCLEOTIDE SEQUENCE [LARGE SCALE GENOMIC DNA]</scope>
    <source>
        <strain evidence="4">cv. CDC Frontier</strain>
    </source>
</reference>
<accession>A0A1S2Z0N2</accession>
<evidence type="ECO:0000313" key="4">
    <source>
        <dbReference type="Proteomes" id="UP000087171"/>
    </source>
</evidence>
<keyword evidence="1" id="KW-0677">Repeat</keyword>
<dbReference type="AlphaFoldDB" id="A0A1S2Z0N2"/>